<keyword evidence="5" id="KW-0067">ATP-binding</keyword>
<evidence type="ECO:0000313" key="10">
    <source>
        <dbReference type="Proteomes" id="UP000736335"/>
    </source>
</evidence>
<dbReference type="GO" id="GO:0000077">
    <property type="term" value="P:DNA damage checkpoint signaling"/>
    <property type="evidence" value="ECO:0007669"/>
    <property type="project" value="TreeGrafter"/>
</dbReference>
<dbReference type="GO" id="GO:0003689">
    <property type="term" value="F:DNA clamp loader activity"/>
    <property type="evidence" value="ECO:0007669"/>
    <property type="project" value="TreeGrafter"/>
</dbReference>
<dbReference type="PANTHER" id="PTHR12172:SF0">
    <property type="entry name" value="CELL CYCLE CHECKPOINT PROTEIN RAD17"/>
    <property type="match status" value="1"/>
</dbReference>
<keyword evidence="10" id="KW-1185">Reference proteome</keyword>
<protein>
    <submittedName>
        <fullName evidence="9">Rad17 cell cycle checkpoint protein-domain-containing protein</fullName>
    </submittedName>
</protein>
<keyword evidence="3" id="KW-0547">Nucleotide-binding</keyword>
<evidence type="ECO:0000256" key="1">
    <source>
        <dbReference type="ARBA" id="ARBA00004123"/>
    </source>
</evidence>
<evidence type="ECO:0000256" key="2">
    <source>
        <dbReference type="ARBA" id="ARBA00006168"/>
    </source>
</evidence>
<dbReference type="InterPro" id="IPR027417">
    <property type="entry name" value="P-loop_NTPase"/>
</dbReference>
<feature type="compositionally biased region" description="Polar residues" evidence="8">
    <location>
        <begin position="7"/>
        <end position="29"/>
    </location>
</feature>
<reference evidence="9" key="2">
    <citation type="submission" date="2020-11" db="EMBL/GenBank/DDBJ databases">
        <authorList>
            <consortium name="DOE Joint Genome Institute"/>
            <person name="Kuo A."/>
            <person name="Miyauchi S."/>
            <person name="Kiss E."/>
            <person name="Drula E."/>
            <person name="Kohler A."/>
            <person name="Sanchez-Garcia M."/>
            <person name="Andreopoulos B."/>
            <person name="Barry K.W."/>
            <person name="Bonito G."/>
            <person name="Buee M."/>
            <person name="Carver A."/>
            <person name="Chen C."/>
            <person name="Cichocki N."/>
            <person name="Clum A."/>
            <person name="Culley D."/>
            <person name="Crous P.W."/>
            <person name="Fauchery L."/>
            <person name="Girlanda M."/>
            <person name="Hayes R."/>
            <person name="Keri Z."/>
            <person name="Labutti K."/>
            <person name="Lipzen A."/>
            <person name="Lombard V."/>
            <person name="Magnuson J."/>
            <person name="Maillard F."/>
            <person name="Morin E."/>
            <person name="Murat C."/>
            <person name="Nolan M."/>
            <person name="Ohm R."/>
            <person name="Pangilinan J."/>
            <person name="Pereira M."/>
            <person name="Perotto S."/>
            <person name="Peter M."/>
            <person name="Riley R."/>
            <person name="Sitrit Y."/>
            <person name="Stielow B."/>
            <person name="Szollosi G."/>
            <person name="Zifcakova L."/>
            <person name="Stursova M."/>
            <person name="Spatafora J.W."/>
            <person name="Tedersoo L."/>
            <person name="Vaario L.-M."/>
            <person name="Yamada A."/>
            <person name="Yan M."/>
            <person name="Wang P."/>
            <person name="Xu J."/>
            <person name="Bruns T."/>
            <person name="Baldrian P."/>
            <person name="Vilgalys R."/>
            <person name="Henrissat B."/>
            <person name="Grigoriev I.V."/>
            <person name="Hibbett D."/>
            <person name="Nagy L.G."/>
            <person name="Martin F.M."/>
        </authorList>
    </citation>
    <scope>NUCLEOTIDE SEQUENCE</scope>
    <source>
        <strain evidence="9">UH-Tt-Lm1</strain>
    </source>
</reference>
<feature type="compositionally biased region" description="Basic and acidic residues" evidence="8">
    <location>
        <begin position="624"/>
        <end position="649"/>
    </location>
</feature>
<dbReference type="Gene3D" id="3.40.50.300">
    <property type="entry name" value="P-loop containing nucleotide triphosphate hydrolases"/>
    <property type="match status" value="1"/>
</dbReference>
<organism evidence="9 10">
    <name type="scientific">Thelephora terrestris</name>
    <dbReference type="NCBI Taxonomy" id="56493"/>
    <lineage>
        <taxon>Eukaryota</taxon>
        <taxon>Fungi</taxon>
        <taxon>Dikarya</taxon>
        <taxon>Basidiomycota</taxon>
        <taxon>Agaricomycotina</taxon>
        <taxon>Agaricomycetes</taxon>
        <taxon>Thelephorales</taxon>
        <taxon>Thelephoraceae</taxon>
        <taxon>Thelephora</taxon>
    </lineage>
</organism>
<evidence type="ECO:0000256" key="7">
    <source>
        <dbReference type="ARBA" id="ARBA00023306"/>
    </source>
</evidence>
<dbReference type="PANTHER" id="PTHR12172">
    <property type="entry name" value="CELL CYCLE CHECKPOINT PROTEIN RAD17"/>
    <property type="match status" value="1"/>
</dbReference>
<dbReference type="EMBL" id="WIUZ02000004">
    <property type="protein sequence ID" value="KAF9788241.1"/>
    <property type="molecule type" value="Genomic_DNA"/>
</dbReference>
<feature type="region of interest" description="Disordered" evidence="8">
    <location>
        <begin position="1"/>
        <end position="86"/>
    </location>
</feature>
<dbReference type="GO" id="GO:0003682">
    <property type="term" value="F:chromatin binding"/>
    <property type="evidence" value="ECO:0007669"/>
    <property type="project" value="TreeGrafter"/>
</dbReference>
<dbReference type="GO" id="GO:0033314">
    <property type="term" value="P:mitotic DNA replication checkpoint signaling"/>
    <property type="evidence" value="ECO:0007669"/>
    <property type="project" value="TreeGrafter"/>
</dbReference>
<dbReference type="GO" id="GO:0005524">
    <property type="term" value="F:ATP binding"/>
    <property type="evidence" value="ECO:0007669"/>
    <property type="project" value="UniProtKB-KW"/>
</dbReference>
<feature type="compositionally biased region" description="Acidic residues" evidence="8">
    <location>
        <begin position="650"/>
        <end position="668"/>
    </location>
</feature>
<feature type="compositionally biased region" description="Pro residues" evidence="8">
    <location>
        <begin position="58"/>
        <end position="68"/>
    </location>
</feature>
<reference evidence="9" key="1">
    <citation type="journal article" date="2020" name="Nat. Commun.">
        <title>Large-scale genome sequencing of mycorrhizal fungi provides insights into the early evolution of symbiotic traits.</title>
        <authorList>
            <person name="Miyauchi S."/>
            <person name="Kiss E."/>
            <person name="Kuo A."/>
            <person name="Drula E."/>
            <person name="Kohler A."/>
            <person name="Sanchez-Garcia M."/>
            <person name="Morin E."/>
            <person name="Andreopoulos B."/>
            <person name="Barry K.W."/>
            <person name="Bonito G."/>
            <person name="Buee M."/>
            <person name="Carver A."/>
            <person name="Chen C."/>
            <person name="Cichocki N."/>
            <person name="Clum A."/>
            <person name="Culley D."/>
            <person name="Crous P.W."/>
            <person name="Fauchery L."/>
            <person name="Girlanda M."/>
            <person name="Hayes R.D."/>
            <person name="Keri Z."/>
            <person name="LaButti K."/>
            <person name="Lipzen A."/>
            <person name="Lombard V."/>
            <person name="Magnuson J."/>
            <person name="Maillard F."/>
            <person name="Murat C."/>
            <person name="Nolan M."/>
            <person name="Ohm R.A."/>
            <person name="Pangilinan J."/>
            <person name="Pereira M.F."/>
            <person name="Perotto S."/>
            <person name="Peter M."/>
            <person name="Pfister S."/>
            <person name="Riley R."/>
            <person name="Sitrit Y."/>
            <person name="Stielow J.B."/>
            <person name="Szollosi G."/>
            <person name="Zifcakova L."/>
            <person name="Stursova M."/>
            <person name="Spatafora J.W."/>
            <person name="Tedersoo L."/>
            <person name="Vaario L.M."/>
            <person name="Yamada A."/>
            <person name="Yan M."/>
            <person name="Wang P."/>
            <person name="Xu J."/>
            <person name="Bruns T."/>
            <person name="Baldrian P."/>
            <person name="Vilgalys R."/>
            <person name="Dunand C."/>
            <person name="Henrissat B."/>
            <person name="Grigoriev I.V."/>
            <person name="Hibbett D."/>
            <person name="Nagy L.G."/>
            <person name="Martin F.M."/>
        </authorList>
    </citation>
    <scope>NUCLEOTIDE SEQUENCE</scope>
    <source>
        <strain evidence="9">UH-Tt-Lm1</strain>
    </source>
</reference>
<dbReference type="InterPro" id="IPR004582">
    <property type="entry name" value="Checkpoint_prot_Rad17_Rad24"/>
</dbReference>
<keyword evidence="6" id="KW-0539">Nucleus</keyword>
<feature type="region of interest" description="Disordered" evidence="8">
    <location>
        <begin position="624"/>
        <end position="668"/>
    </location>
</feature>
<proteinExistence type="inferred from homology"/>
<gene>
    <name evidence="9" type="ORF">BJ322DRAFT_1106253</name>
</gene>
<dbReference type="Proteomes" id="UP000736335">
    <property type="component" value="Unassembled WGS sequence"/>
</dbReference>
<name>A0A9P6L9B1_9AGAM</name>
<comment type="subcellular location">
    <subcellularLocation>
        <location evidence="1">Nucleus</location>
    </subcellularLocation>
</comment>
<evidence type="ECO:0000256" key="8">
    <source>
        <dbReference type="SAM" id="MobiDB-lite"/>
    </source>
</evidence>
<dbReference type="GO" id="GO:0005634">
    <property type="term" value="C:nucleus"/>
    <property type="evidence" value="ECO:0007669"/>
    <property type="project" value="UniProtKB-SubCell"/>
</dbReference>
<dbReference type="AlphaFoldDB" id="A0A9P6L9B1"/>
<evidence type="ECO:0000256" key="4">
    <source>
        <dbReference type="ARBA" id="ARBA00022763"/>
    </source>
</evidence>
<dbReference type="Pfam" id="PF03215">
    <property type="entry name" value="Rad17"/>
    <property type="match status" value="1"/>
</dbReference>
<evidence type="ECO:0000256" key="6">
    <source>
        <dbReference type="ARBA" id="ARBA00023242"/>
    </source>
</evidence>
<evidence type="ECO:0000313" key="9">
    <source>
        <dbReference type="EMBL" id="KAF9788241.1"/>
    </source>
</evidence>
<dbReference type="GO" id="GO:0006281">
    <property type="term" value="P:DNA repair"/>
    <property type="evidence" value="ECO:0007669"/>
    <property type="project" value="InterPro"/>
</dbReference>
<evidence type="ECO:0000256" key="5">
    <source>
        <dbReference type="ARBA" id="ARBA00022840"/>
    </source>
</evidence>
<sequence>MPESAAKATSSTGGRKASRTSTLTSNCQPPTKKLKSLSFTVPPSFAFDKSPKGIDSSPPQPISQPTPPLVNNKRKGKQKEASDSSLDADGLWVDRYEPLTTEQLVVHSKKVDDVRHWLVEALDGGRLRKYRRILALTGPAGSGKTATIKVLARELGFELMEWKNSTSTPYGGMYPLLDASFTHFIHGTPSDLDIVPQLDKFQEFLNRASTSRSVFGETSSGQTTRQAILLEDLPNIHHADTRDKFHDALRLFVQRQTSRDGEYIPLVVIMSDLGTRGELEDNVGYSSFRGRNEVLGIRTALPADLLSAPYVTQISFNPVAPTLMIKVLQAIADQRFQGSHSPRPTKKVLDMIVTCSRGDVRGAIMELQLSSLASKPTKKGKSNGSNDSVALLKLASQREQSMALFHLIGKVLYNKRKGDPPSSSATKRDREQLRLLEQSIPNPEKLPSHLKLHNRKASLVDVNTLYADSPIDSSLFSLYLHQNYTQYCEKLEECGGIAEWASWIDYSGPEEWFQANPHRFHLLTLGTLHSLPIPVPRRSQKMFKPEFFEQLKRTREASNAAWDVSEWFSREMPQVCGKWNKDDLVCEAGVILNIPSSPRAVHPKPPQSHDLFSRLIFDEGEHLPSRLEEDDPPSQHDFHEDEFANRETEITDEVADGGWLEGDDIEDF</sequence>
<comment type="similarity">
    <text evidence="2">Belongs to the rad17/RAD24 family.</text>
</comment>
<accession>A0A9P6L9B1</accession>
<keyword evidence="4" id="KW-0227">DNA damage</keyword>
<dbReference type="SUPFAM" id="SSF52540">
    <property type="entry name" value="P-loop containing nucleoside triphosphate hydrolases"/>
    <property type="match status" value="1"/>
</dbReference>
<dbReference type="OrthoDB" id="10265971at2759"/>
<evidence type="ECO:0000256" key="3">
    <source>
        <dbReference type="ARBA" id="ARBA00022741"/>
    </source>
</evidence>
<keyword evidence="7" id="KW-0131">Cell cycle</keyword>
<comment type="caution">
    <text evidence="9">The sequence shown here is derived from an EMBL/GenBank/DDBJ whole genome shotgun (WGS) entry which is preliminary data.</text>
</comment>